<protein>
    <submittedName>
        <fullName evidence="2">Uncharacterized protein</fullName>
    </submittedName>
</protein>
<organism evidence="2 3">
    <name type="scientific">Candidatus Caccoplasma intestinavium</name>
    <dbReference type="NCBI Taxonomy" id="2840716"/>
    <lineage>
        <taxon>Bacteria</taxon>
        <taxon>Pseudomonadati</taxon>
        <taxon>Bacteroidota</taxon>
        <taxon>Bacteroidia</taxon>
        <taxon>Bacteroidales</taxon>
        <taxon>Bacteroidaceae</taxon>
        <taxon>Bacteroidaceae incertae sedis</taxon>
        <taxon>Candidatus Caccoplasma</taxon>
    </lineage>
</organism>
<dbReference type="AlphaFoldDB" id="A0A9D1GD51"/>
<keyword evidence="1" id="KW-0175">Coiled coil</keyword>
<accession>A0A9D1GD51</accession>
<dbReference type="EMBL" id="DVKT01000014">
    <property type="protein sequence ID" value="HIT38820.1"/>
    <property type="molecule type" value="Genomic_DNA"/>
</dbReference>
<name>A0A9D1GD51_9BACT</name>
<evidence type="ECO:0000256" key="1">
    <source>
        <dbReference type="SAM" id="Coils"/>
    </source>
</evidence>
<gene>
    <name evidence="2" type="ORF">IAD06_02095</name>
</gene>
<proteinExistence type="predicted"/>
<reference evidence="2" key="1">
    <citation type="submission" date="2020-10" db="EMBL/GenBank/DDBJ databases">
        <authorList>
            <person name="Gilroy R."/>
        </authorList>
    </citation>
    <scope>NUCLEOTIDE SEQUENCE</scope>
    <source>
        <strain evidence="2">21143</strain>
    </source>
</reference>
<dbReference type="Gene3D" id="3.40.50.450">
    <property type="match status" value="1"/>
</dbReference>
<evidence type="ECO:0000313" key="3">
    <source>
        <dbReference type="Proteomes" id="UP000886722"/>
    </source>
</evidence>
<reference evidence="2" key="2">
    <citation type="journal article" date="2021" name="PeerJ">
        <title>Extensive microbial diversity within the chicken gut microbiome revealed by metagenomics and culture.</title>
        <authorList>
            <person name="Gilroy R."/>
            <person name="Ravi A."/>
            <person name="Getino M."/>
            <person name="Pursley I."/>
            <person name="Horton D.L."/>
            <person name="Alikhan N.F."/>
            <person name="Baker D."/>
            <person name="Gharbi K."/>
            <person name="Hall N."/>
            <person name="Watson M."/>
            <person name="Adriaenssens E.M."/>
            <person name="Foster-Nyarko E."/>
            <person name="Jarju S."/>
            <person name="Secka A."/>
            <person name="Antonio M."/>
            <person name="Oren A."/>
            <person name="Chaudhuri R.R."/>
            <person name="La Ragione R."/>
            <person name="Hildebrand F."/>
            <person name="Pallen M.J."/>
        </authorList>
    </citation>
    <scope>NUCLEOTIDE SEQUENCE</scope>
    <source>
        <strain evidence="2">21143</strain>
    </source>
</reference>
<comment type="caution">
    <text evidence="2">The sequence shown here is derived from an EMBL/GenBank/DDBJ whole genome shotgun (WGS) entry which is preliminary data.</text>
</comment>
<dbReference type="Proteomes" id="UP000886722">
    <property type="component" value="Unassembled WGS sequence"/>
</dbReference>
<feature type="coiled-coil region" evidence="1">
    <location>
        <begin position="275"/>
        <end position="339"/>
    </location>
</feature>
<evidence type="ECO:0000313" key="2">
    <source>
        <dbReference type="EMBL" id="HIT38820.1"/>
    </source>
</evidence>
<sequence length="603" mass="69836">MAKLEGIIYKTFDHYVVLRGFAAIKDLAQISHRPKSYQRNADKEHKKSIIQFLASGEYKYFPEITLACRVANYTEFAKNIGIDNAVDRDDAQFVPGLKVLSERLPYEGYRARHASLTKNANDELVRVDGNHRLEIFDENNEALWDEAKADKLELEKLIVPFTVIFSEKEFGDKFEAGIFHNINFKQLPLRQEASLRIIHDIGAFDNKESLGKEYPLALDLIEVVKTGQFNAIPWLSVVDDISKSYYRTTCLSIARLLISQKETLYLQRKECVLDLKKTRRDISSIQNEMNIIEETVKAKFDEIQELELNQTGFEEMVTYKKLKLEISQIQEQLKLEQNNHISLEYKIAHLEYKATNLRRYLKSCENSSIISEALTLLVGVYRSFSQEAHGNIAFLCALVYYAILDKMQMQSFIDWAERNGINKIIEPDDLSKDSAVNLIMMFEQIYQAKKNEIFISMQFGDSQSELIYEKITRAIERFNEKHKSIRLNATPIRIDRTVESSTFSIQDRILEAIKSCSLIIADLSSSNINVYHEIGYAMGVAESHNMIPNMILLYKEDTNHNKEKKDIDKFVGFNLRNLSQLRFKDYKQLVDGLVDRLEKHYGV</sequence>